<dbReference type="GO" id="GO:0034967">
    <property type="term" value="C:Set3 complex"/>
    <property type="evidence" value="ECO:0007669"/>
    <property type="project" value="TreeGrafter"/>
</dbReference>
<feature type="compositionally biased region" description="Polar residues" evidence="2">
    <location>
        <begin position="643"/>
        <end position="659"/>
    </location>
</feature>
<dbReference type="Pfam" id="PF00856">
    <property type="entry name" value="SET"/>
    <property type="match status" value="1"/>
</dbReference>
<accession>A0A8E0RZK3</accession>
<feature type="domain" description="SET" evidence="3">
    <location>
        <begin position="335"/>
        <end position="456"/>
    </location>
</feature>
<dbReference type="GO" id="GO:0006355">
    <property type="term" value="P:regulation of DNA-templated transcription"/>
    <property type="evidence" value="ECO:0007669"/>
    <property type="project" value="TreeGrafter"/>
</dbReference>
<dbReference type="Gene3D" id="3.30.40.10">
    <property type="entry name" value="Zinc/RING finger domain, C3HC4 (zinc finger)"/>
    <property type="match status" value="1"/>
</dbReference>
<feature type="compositionally biased region" description="Low complexity" evidence="2">
    <location>
        <begin position="570"/>
        <end position="582"/>
    </location>
</feature>
<gene>
    <name evidence="4" type="ORF">FBUS_07416</name>
</gene>
<dbReference type="GO" id="GO:0070210">
    <property type="term" value="C:Rpd3L-Expanded complex"/>
    <property type="evidence" value="ECO:0007669"/>
    <property type="project" value="TreeGrafter"/>
</dbReference>
<dbReference type="AlphaFoldDB" id="A0A8E0RZK3"/>
<protein>
    <submittedName>
        <fullName evidence="4">Mll5-2</fullName>
    </submittedName>
</protein>
<evidence type="ECO:0000313" key="4">
    <source>
        <dbReference type="EMBL" id="KAA0197717.1"/>
    </source>
</evidence>
<feature type="region of interest" description="Disordered" evidence="2">
    <location>
        <begin position="223"/>
        <end position="341"/>
    </location>
</feature>
<proteinExistence type="predicted"/>
<evidence type="ECO:0000256" key="1">
    <source>
        <dbReference type="ARBA" id="ARBA00022853"/>
    </source>
</evidence>
<dbReference type="InterPro" id="IPR001214">
    <property type="entry name" value="SET_dom"/>
</dbReference>
<feature type="compositionally biased region" description="Low complexity" evidence="2">
    <location>
        <begin position="275"/>
        <end position="320"/>
    </location>
</feature>
<dbReference type="SUPFAM" id="SSF57903">
    <property type="entry name" value="FYVE/PHD zinc finger"/>
    <property type="match status" value="1"/>
</dbReference>
<dbReference type="PANTHER" id="PTHR46462">
    <property type="entry name" value="UPSET, ISOFORM A"/>
    <property type="match status" value="1"/>
</dbReference>
<keyword evidence="5" id="KW-1185">Reference proteome</keyword>
<organism evidence="4 5">
    <name type="scientific">Fasciolopsis buskii</name>
    <dbReference type="NCBI Taxonomy" id="27845"/>
    <lineage>
        <taxon>Eukaryota</taxon>
        <taxon>Metazoa</taxon>
        <taxon>Spiralia</taxon>
        <taxon>Lophotrochozoa</taxon>
        <taxon>Platyhelminthes</taxon>
        <taxon>Trematoda</taxon>
        <taxon>Digenea</taxon>
        <taxon>Plagiorchiida</taxon>
        <taxon>Echinostomata</taxon>
        <taxon>Echinostomatoidea</taxon>
        <taxon>Fasciolidae</taxon>
        <taxon>Fasciolopsis</taxon>
    </lineage>
</organism>
<dbReference type="InterPro" id="IPR013083">
    <property type="entry name" value="Znf_RING/FYVE/PHD"/>
</dbReference>
<dbReference type="Gene3D" id="2.170.270.10">
    <property type="entry name" value="SET domain"/>
    <property type="match status" value="1"/>
</dbReference>
<dbReference type="EMBL" id="LUCM01002199">
    <property type="protein sequence ID" value="KAA0197717.1"/>
    <property type="molecule type" value="Genomic_DNA"/>
</dbReference>
<comment type="caution">
    <text evidence="4">The sequence shown here is derived from an EMBL/GenBank/DDBJ whole genome shotgun (WGS) entry which is preliminary data.</text>
</comment>
<dbReference type="InterPro" id="IPR011011">
    <property type="entry name" value="Znf_FYVE_PHD"/>
</dbReference>
<feature type="compositionally biased region" description="Polar residues" evidence="2">
    <location>
        <begin position="245"/>
        <end position="256"/>
    </location>
</feature>
<keyword evidence="1" id="KW-0156">Chromatin regulator</keyword>
<evidence type="ECO:0000256" key="2">
    <source>
        <dbReference type="SAM" id="MobiDB-lite"/>
    </source>
</evidence>
<evidence type="ECO:0000313" key="5">
    <source>
        <dbReference type="Proteomes" id="UP000728185"/>
    </source>
</evidence>
<feature type="region of interest" description="Disordered" evidence="2">
    <location>
        <begin position="560"/>
        <end position="664"/>
    </location>
</feature>
<dbReference type="SUPFAM" id="SSF82199">
    <property type="entry name" value="SET domain"/>
    <property type="match status" value="1"/>
</dbReference>
<feature type="compositionally biased region" description="Low complexity" evidence="2">
    <location>
        <begin position="617"/>
        <end position="628"/>
    </location>
</feature>
<evidence type="ECO:0000259" key="3">
    <source>
        <dbReference type="PROSITE" id="PS50280"/>
    </source>
</evidence>
<dbReference type="PROSITE" id="PS50280">
    <property type="entry name" value="SET"/>
    <property type="match status" value="1"/>
</dbReference>
<dbReference type="CDD" id="cd10529">
    <property type="entry name" value="SET_SETD5-like"/>
    <property type="match status" value="1"/>
</dbReference>
<sequence length="696" mass="75848">MEKSVRALVVDGGAINDIWSCLRCPCGNSQNKTRLIKCLQCNLYQHVHCMESFYHTTLPNLALGYTCIECNSDVVASIAGVPRFSGSVEAIFTGKPASEKNPVASGGGVNVTTLPTVGESAAPIDLEAGLSVDDDHEETSKLPGTNQGAVGAQYVEAAADRAKRLGLIPSNIAKASDARDPGWLSEKHGTSRPKELDIGVRSGWNAVDWEKLNEISRSTRRTVGDTNVNLRMPSPPRASKRKQDLTSTSYNDNDVQVSDPEKKLCTTVGSPDEFSSSNTTPVSTPSLTPFKGHPSGTPTSTPGRTLTPRSEYSSSSSLDSPIHPRTRVEKRRHKPSRVLFPDSFNPSRRGFGVRANPLGAVWAKDYQEAESNAYTKALLEHVEHRMYNRYVLFYNGFGERGVVIDATQYGNSARFIRRSCIPNCRLEHYVVQGKLLIVIRTSTEVTSGTELTIPFDLDYQACRYPLDCACARSRCPVLKWRRKLLRNKVVPNLDYSKYIESQLRVLSKPLSQESPNSRIDSCLSGSPLMKASLGTSSLPGSPSSFPMSFTMNRVNPSLCSRSPLSGAPILQSSSHHSLQPSTSHEDLDDRVTQPARSQGSPNSVTVDAHSPGHENSSKSLNPSNLSISVPSTVADENERPDGTTPSGSNSSEPETAQSDGKSRLRLPCLTSDSHAVDTTKPVCFNVFLVVLRFPYF</sequence>
<dbReference type="OrthoDB" id="1928087at2759"/>
<dbReference type="InterPro" id="IPR046341">
    <property type="entry name" value="SET_dom_sf"/>
</dbReference>
<dbReference type="Proteomes" id="UP000728185">
    <property type="component" value="Unassembled WGS sequence"/>
</dbReference>
<reference evidence="4" key="1">
    <citation type="submission" date="2019-05" db="EMBL/GenBank/DDBJ databases">
        <title>Annotation for the trematode Fasciolopsis buski.</title>
        <authorList>
            <person name="Choi Y.-J."/>
        </authorList>
    </citation>
    <scope>NUCLEOTIDE SEQUENCE</scope>
    <source>
        <strain evidence="4">HT</strain>
        <tissue evidence="4">Whole worm</tissue>
    </source>
</reference>
<name>A0A8E0RZK3_9TREM</name>
<dbReference type="SMART" id="SM00317">
    <property type="entry name" value="SET"/>
    <property type="match status" value="1"/>
</dbReference>
<dbReference type="PANTHER" id="PTHR46462:SF3">
    <property type="entry name" value="UPSET, ISOFORM A"/>
    <property type="match status" value="1"/>
</dbReference>
<feature type="compositionally biased region" description="Basic residues" evidence="2">
    <location>
        <begin position="324"/>
        <end position="336"/>
    </location>
</feature>
<feature type="compositionally biased region" description="Polar residues" evidence="2">
    <location>
        <begin position="594"/>
        <end position="605"/>
    </location>
</feature>
<dbReference type="GO" id="GO:0006325">
    <property type="term" value="P:chromatin organization"/>
    <property type="evidence" value="ECO:0007669"/>
    <property type="project" value="UniProtKB-KW"/>
</dbReference>